<comment type="caution">
    <text evidence="12">Lacks conserved residue(s) required for the propagation of feature annotation.</text>
</comment>
<evidence type="ECO:0000256" key="1">
    <source>
        <dbReference type="ARBA" id="ARBA00001946"/>
    </source>
</evidence>
<keyword evidence="5 12" id="KW-0808">Transferase</keyword>
<feature type="binding site" evidence="12">
    <location>
        <begin position="116"/>
        <end position="119"/>
    </location>
    <ligand>
        <name>ATP</name>
        <dbReference type="ChEBI" id="CHEBI:30616"/>
    </ligand>
</feature>
<sequence length="363" mass="39499">MAVKKIAILTGGGDCPGLNAVIRAVTRTAILKYGYEVIGYRYGYRGLYKNDFIPLTLDTVSGILHKGGTILYSSNKDNLFDYPIEENGKIVKKDVSDVAIENLKKENVDVLVVIGGDGTLTSARDFARKGVKVIGIPKTIDNDLYSTDLTFGFYSAIDVATDALDRLHTTAESHHRIMILEVMGRNAGWIALYSGIAGSADVILIPEIPYRIEKIVEKIEQRKAQGKPFSIIVIAEGAKPKDGNVVISKIVEDSPDPIRLGGIGNKLASDLEKLIKSNEIRCAVLGHIQRGGNTSTFDRILSTRYGVAAVELIHQEKFGNMVCLKGDTITYDSLENVIGKTKNVDPESELVQVARSIGISFGD</sequence>
<accession>R7RT26</accession>
<dbReference type="GO" id="GO:0005945">
    <property type="term" value="C:6-phosphofructokinase complex"/>
    <property type="evidence" value="ECO:0007669"/>
    <property type="project" value="TreeGrafter"/>
</dbReference>
<dbReference type="GO" id="GO:0048029">
    <property type="term" value="F:monosaccharide binding"/>
    <property type="evidence" value="ECO:0007669"/>
    <property type="project" value="TreeGrafter"/>
</dbReference>
<evidence type="ECO:0000256" key="10">
    <source>
        <dbReference type="ARBA" id="ARBA00022842"/>
    </source>
</evidence>
<dbReference type="NCBIfam" id="NF002872">
    <property type="entry name" value="PRK03202.1"/>
    <property type="match status" value="1"/>
</dbReference>
<dbReference type="Gene3D" id="3.40.50.460">
    <property type="entry name" value="Phosphofructokinase domain"/>
    <property type="match status" value="1"/>
</dbReference>
<dbReference type="eggNOG" id="COG0205">
    <property type="taxonomic scope" value="Bacteria"/>
</dbReference>
<keyword evidence="10 12" id="KW-0460">Magnesium</keyword>
<comment type="subunit">
    <text evidence="12">Homodimer or homotetramer.</text>
</comment>
<keyword evidence="15" id="KW-1185">Reference proteome</keyword>
<dbReference type="HOGENOM" id="CLU_020655_0_0_9"/>
<feature type="active site" description="Proton acceptor" evidence="12">
    <location>
        <position position="141"/>
    </location>
</feature>
<dbReference type="PIRSF" id="PIRSF000532">
    <property type="entry name" value="ATP_PFK_prok"/>
    <property type="match status" value="1"/>
</dbReference>
<comment type="cofactor">
    <cofactor evidence="1 12">
        <name>Mg(2+)</name>
        <dbReference type="ChEBI" id="CHEBI:18420"/>
    </cofactor>
</comment>
<keyword evidence="7 12" id="KW-0547">Nucleotide-binding</keyword>
<dbReference type="InterPro" id="IPR012003">
    <property type="entry name" value="ATP_PFK_prok-type"/>
</dbReference>
<evidence type="ECO:0000256" key="6">
    <source>
        <dbReference type="ARBA" id="ARBA00022723"/>
    </source>
</evidence>
<keyword evidence="4 12" id="KW-0963">Cytoplasm</keyword>
<feature type="binding site" evidence="12">
    <location>
        <position position="176"/>
    </location>
    <ligand>
        <name>substrate</name>
        <note>ligand shared between dimeric partners</note>
    </ligand>
</feature>
<comment type="subcellular location">
    <subcellularLocation>
        <location evidence="2 12">Cytoplasm</location>
    </subcellularLocation>
</comment>
<evidence type="ECO:0000313" key="15">
    <source>
        <dbReference type="Proteomes" id="UP000014923"/>
    </source>
</evidence>
<feature type="domain" description="Phosphofructokinase" evidence="13">
    <location>
        <begin position="5"/>
        <end position="313"/>
    </location>
</feature>
<feature type="binding site" description="in other chain" evidence="12">
    <location>
        <begin position="139"/>
        <end position="141"/>
    </location>
    <ligand>
        <name>substrate</name>
        <note>ligand shared between dimeric partners</note>
    </ligand>
</feature>
<dbReference type="SUPFAM" id="SSF53784">
    <property type="entry name" value="Phosphofructokinase"/>
    <property type="match status" value="1"/>
</dbReference>
<feature type="site" description="Important for substrate specificity; cannot use PPi as phosphoryl donor" evidence="12">
    <location>
        <position position="118"/>
    </location>
</feature>
<feature type="binding site" evidence="12">
    <location>
        <position position="281"/>
    </location>
    <ligand>
        <name>substrate</name>
        <note>ligand shared between dimeric partners</note>
    </ligand>
</feature>
<evidence type="ECO:0000256" key="5">
    <source>
        <dbReference type="ARBA" id="ARBA00022679"/>
    </source>
</evidence>
<evidence type="ECO:0000256" key="7">
    <source>
        <dbReference type="ARBA" id="ARBA00022741"/>
    </source>
</evidence>
<evidence type="ECO:0000256" key="11">
    <source>
        <dbReference type="ARBA" id="ARBA00023152"/>
    </source>
</evidence>
<dbReference type="PRINTS" id="PR00476">
    <property type="entry name" value="PHFRCTKINASE"/>
</dbReference>
<comment type="function">
    <text evidence="12">Catalyzes the phosphorylation of D-fructose 6-phosphate to fructose 1,6-bisphosphate by ATP, the first committing step of glycolysis.</text>
</comment>
<dbReference type="Proteomes" id="UP000014923">
    <property type="component" value="Unassembled WGS sequence"/>
</dbReference>
<reference evidence="14" key="1">
    <citation type="submission" date="2013-03" db="EMBL/GenBank/DDBJ databases">
        <title>Draft genome sequence of the hydrogen-ethanol-producing anaerobic alkalithermophilic Caloramator celere.</title>
        <authorList>
            <person name="Ciranna A."/>
            <person name="Larjo A."/>
            <person name="Kivisto A."/>
            <person name="Santala V."/>
            <person name="Roos C."/>
            <person name="Karp M."/>
        </authorList>
    </citation>
    <scope>NUCLEOTIDE SEQUENCE [LARGE SCALE GENOMIC DNA]</scope>
    <source>
        <strain evidence="14">DSM 8682</strain>
    </source>
</reference>
<dbReference type="GO" id="GO:0005524">
    <property type="term" value="F:ATP binding"/>
    <property type="evidence" value="ECO:0007669"/>
    <property type="project" value="UniProtKB-KW"/>
</dbReference>
<comment type="caution">
    <text evidence="14">The sequence shown here is derived from an EMBL/GenBank/DDBJ whole genome shotgun (WGS) entry which is preliminary data.</text>
</comment>
<keyword evidence="9 12" id="KW-0067">ATP-binding</keyword>
<dbReference type="FunFam" id="3.40.50.460:FF:000002">
    <property type="entry name" value="ATP-dependent 6-phosphofructokinase"/>
    <property type="match status" value="1"/>
</dbReference>
<feature type="binding site" evidence="12">
    <location>
        <position position="117"/>
    </location>
    <ligand>
        <name>Mg(2+)</name>
        <dbReference type="ChEBI" id="CHEBI:18420"/>
        <note>catalytic</note>
    </ligand>
</feature>
<comment type="similarity">
    <text evidence="12">Belongs to the phosphofructokinase type A (PFKA) family. Mixed-substrate PFK group III subfamily.</text>
</comment>
<dbReference type="InterPro" id="IPR012829">
    <property type="entry name" value="Phosphofructokinase_III"/>
</dbReference>
<protein>
    <recommendedName>
        <fullName evidence="12">ATP-dependent 6-phosphofructokinase</fullName>
        <shortName evidence="12">ATP-PFK</shortName>
        <shortName evidence="12">Phosphofructokinase</shortName>
        <ecNumber evidence="12">2.7.1.11</ecNumber>
    </recommendedName>
    <alternativeName>
        <fullName evidence="12">Phosphohexokinase</fullName>
    </alternativeName>
</protein>
<dbReference type="GO" id="GO:0030388">
    <property type="term" value="P:fructose 1,6-bisphosphate metabolic process"/>
    <property type="evidence" value="ECO:0007669"/>
    <property type="project" value="TreeGrafter"/>
</dbReference>
<dbReference type="HAMAP" id="MF_01976">
    <property type="entry name" value="Phosphofructokinase_III"/>
    <property type="match status" value="1"/>
</dbReference>
<dbReference type="GO" id="GO:0061621">
    <property type="term" value="P:canonical glycolysis"/>
    <property type="evidence" value="ECO:0007669"/>
    <property type="project" value="TreeGrafter"/>
</dbReference>
<evidence type="ECO:0000256" key="9">
    <source>
        <dbReference type="ARBA" id="ARBA00022840"/>
    </source>
</evidence>
<dbReference type="InterPro" id="IPR015912">
    <property type="entry name" value="Phosphofructokinase_CS"/>
</dbReference>
<feature type="binding site" evidence="12">
    <location>
        <begin position="76"/>
        <end position="77"/>
    </location>
    <ligand>
        <name>ATP</name>
        <dbReference type="ChEBI" id="CHEBI:30616"/>
    </ligand>
</feature>
<dbReference type="InterPro" id="IPR022953">
    <property type="entry name" value="ATP_PFK"/>
</dbReference>
<dbReference type="GO" id="GO:0016208">
    <property type="term" value="F:AMP binding"/>
    <property type="evidence" value="ECO:0007669"/>
    <property type="project" value="TreeGrafter"/>
</dbReference>
<feature type="binding site" description="in other chain" evidence="12">
    <location>
        <begin position="183"/>
        <end position="185"/>
    </location>
    <ligand>
        <name>substrate</name>
        <note>ligand shared between dimeric partners</note>
    </ligand>
</feature>
<dbReference type="AlphaFoldDB" id="R7RT26"/>
<dbReference type="UniPathway" id="UPA00109">
    <property type="reaction ID" value="UER00182"/>
</dbReference>
<dbReference type="OrthoDB" id="9802503at2"/>
<dbReference type="PANTHER" id="PTHR13697:SF52">
    <property type="entry name" value="ATP-DEPENDENT 6-PHOSPHOFRUCTOKINASE 3"/>
    <property type="match status" value="1"/>
</dbReference>
<dbReference type="GO" id="GO:0046872">
    <property type="term" value="F:metal ion binding"/>
    <property type="evidence" value="ECO:0007669"/>
    <property type="project" value="UniProtKB-KW"/>
</dbReference>
<dbReference type="InterPro" id="IPR035966">
    <property type="entry name" value="PKF_sf"/>
</dbReference>
<evidence type="ECO:0000259" key="13">
    <source>
        <dbReference type="Pfam" id="PF00365"/>
    </source>
</evidence>
<organism evidence="14 15">
    <name type="scientific">Thermobrachium celere DSM 8682</name>
    <dbReference type="NCBI Taxonomy" id="941824"/>
    <lineage>
        <taxon>Bacteria</taxon>
        <taxon>Bacillati</taxon>
        <taxon>Bacillota</taxon>
        <taxon>Clostridia</taxon>
        <taxon>Eubacteriales</taxon>
        <taxon>Clostridiaceae</taxon>
        <taxon>Thermobrachium</taxon>
    </lineage>
</organism>
<dbReference type="GO" id="GO:0070095">
    <property type="term" value="F:fructose-6-phosphate binding"/>
    <property type="evidence" value="ECO:0007669"/>
    <property type="project" value="TreeGrafter"/>
</dbReference>
<gene>
    <name evidence="12" type="primary">pfkA</name>
    <name evidence="14" type="ORF">TCEL_02267</name>
</gene>
<evidence type="ECO:0000256" key="3">
    <source>
        <dbReference type="ARBA" id="ARBA00004679"/>
    </source>
</evidence>
<dbReference type="PANTHER" id="PTHR13697">
    <property type="entry name" value="PHOSPHOFRUCTOKINASE"/>
    <property type="match status" value="1"/>
</dbReference>
<evidence type="ECO:0000256" key="8">
    <source>
        <dbReference type="ARBA" id="ARBA00022777"/>
    </source>
</evidence>
<dbReference type="GO" id="GO:0006002">
    <property type="term" value="P:fructose 6-phosphate metabolic process"/>
    <property type="evidence" value="ECO:0007669"/>
    <property type="project" value="InterPro"/>
</dbReference>
<dbReference type="InterPro" id="IPR000023">
    <property type="entry name" value="Phosphofructokinase_dom"/>
</dbReference>
<comment type="catalytic activity">
    <reaction evidence="12">
        <text>beta-D-fructose 6-phosphate + ATP = beta-D-fructose 1,6-bisphosphate + ADP + H(+)</text>
        <dbReference type="Rhea" id="RHEA:16109"/>
        <dbReference type="ChEBI" id="CHEBI:15378"/>
        <dbReference type="ChEBI" id="CHEBI:30616"/>
        <dbReference type="ChEBI" id="CHEBI:32966"/>
        <dbReference type="ChEBI" id="CHEBI:57634"/>
        <dbReference type="ChEBI" id="CHEBI:456216"/>
        <dbReference type="EC" id="2.7.1.11"/>
    </reaction>
</comment>
<proteinExistence type="inferred from homology"/>
<dbReference type="Gene3D" id="3.40.50.450">
    <property type="match status" value="1"/>
</dbReference>
<name>R7RT26_9CLOT</name>
<keyword evidence="11 12" id="KW-0324">Glycolysis</keyword>
<feature type="binding site" description="in other chain" evidence="12">
    <location>
        <position position="236"/>
    </location>
    <ligand>
        <name>substrate</name>
        <note>ligand shared between dimeric partners</note>
    </ligand>
</feature>
<evidence type="ECO:0000256" key="12">
    <source>
        <dbReference type="HAMAP-Rule" id="MF_01976"/>
    </source>
</evidence>
<keyword evidence="6 12" id="KW-0479">Metal-binding</keyword>
<dbReference type="GO" id="GO:0042802">
    <property type="term" value="F:identical protein binding"/>
    <property type="evidence" value="ECO:0007669"/>
    <property type="project" value="TreeGrafter"/>
</dbReference>
<dbReference type="NCBIfam" id="TIGR02483">
    <property type="entry name" value="PFK_mixed"/>
    <property type="match status" value="1"/>
</dbReference>
<dbReference type="Pfam" id="PF00365">
    <property type="entry name" value="PFK"/>
    <property type="match status" value="1"/>
</dbReference>
<evidence type="ECO:0000256" key="2">
    <source>
        <dbReference type="ARBA" id="ARBA00004496"/>
    </source>
</evidence>
<dbReference type="GO" id="GO:0047334">
    <property type="term" value="F:diphosphate-fructose-6-phosphate 1-phosphotransferase activity"/>
    <property type="evidence" value="ECO:0007669"/>
    <property type="project" value="InterPro"/>
</dbReference>
<dbReference type="GO" id="GO:0003872">
    <property type="term" value="F:6-phosphofructokinase activity"/>
    <property type="evidence" value="ECO:0007669"/>
    <property type="project" value="UniProtKB-UniRule"/>
</dbReference>
<dbReference type="EMBL" id="CAVN010000149">
    <property type="protein sequence ID" value="CDF59199.1"/>
    <property type="molecule type" value="Genomic_DNA"/>
</dbReference>
<evidence type="ECO:0000256" key="4">
    <source>
        <dbReference type="ARBA" id="ARBA00022490"/>
    </source>
</evidence>
<feature type="binding site" description="in other chain" evidence="12">
    <location>
        <begin position="287"/>
        <end position="290"/>
    </location>
    <ligand>
        <name>substrate</name>
        <note>ligand shared between dimeric partners</note>
    </ligand>
</feature>
<keyword evidence="8 12" id="KW-0418">Kinase</keyword>
<dbReference type="PROSITE" id="PS00433">
    <property type="entry name" value="PHOSPHOFRUCTOKINASE"/>
    <property type="match status" value="1"/>
</dbReference>
<dbReference type="EC" id="2.7.1.11" evidence="12"/>
<feature type="binding site" evidence="12">
    <location>
        <position position="13"/>
    </location>
    <ligand>
        <name>ATP</name>
        <dbReference type="ChEBI" id="CHEBI:30616"/>
    </ligand>
</feature>
<dbReference type="RefSeq" id="WP_018666438.1">
    <property type="nucleotide sequence ID" value="NZ_HF952039.1"/>
</dbReference>
<comment type="pathway">
    <text evidence="3 12">Carbohydrate degradation; glycolysis; D-glyceraldehyde 3-phosphate and glycerone phosphate from D-glucose: step 3/4.</text>
</comment>
<evidence type="ECO:0000313" key="14">
    <source>
        <dbReference type="EMBL" id="CDF59199.1"/>
    </source>
</evidence>